<proteinExistence type="predicted"/>
<evidence type="ECO:0000313" key="2">
    <source>
        <dbReference type="EMBL" id="VDP21945.1"/>
    </source>
</evidence>
<dbReference type="SUPFAM" id="SSF46785">
    <property type="entry name" value="Winged helix' DNA-binding domain"/>
    <property type="match status" value="1"/>
</dbReference>
<dbReference type="EMBL" id="UZAJ01042169">
    <property type="protein sequence ID" value="VDP21945.1"/>
    <property type="molecule type" value="Genomic_DNA"/>
</dbReference>
<dbReference type="SMART" id="SM00884">
    <property type="entry name" value="Cullin_Nedd8"/>
    <property type="match status" value="1"/>
</dbReference>
<organism evidence="4">
    <name type="scientific">Onchocerca flexuosa</name>
    <dbReference type="NCBI Taxonomy" id="387005"/>
    <lineage>
        <taxon>Eukaryota</taxon>
        <taxon>Metazoa</taxon>
        <taxon>Ecdysozoa</taxon>
        <taxon>Nematoda</taxon>
        <taxon>Chromadorea</taxon>
        <taxon>Rhabditida</taxon>
        <taxon>Spirurina</taxon>
        <taxon>Spiruromorpha</taxon>
        <taxon>Filarioidea</taxon>
        <taxon>Onchocercidae</taxon>
        <taxon>Onchocerca</taxon>
    </lineage>
</organism>
<dbReference type="InterPro" id="IPR045093">
    <property type="entry name" value="Cullin"/>
</dbReference>
<gene>
    <name evidence="2" type="ORF">OFLC_LOCUS15453</name>
</gene>
<dbReference type="Gene3D" id="1.10.10.10">
    <property type="entry name" value="Winged helix-like DNA-binding domain superfamily/Winged helix DNA-binding domain"/>
    <property type="match status" value="1"/>
</dbReference>
<dbReference type="PANTHER" id="PTHR11932">
    <property type="entry name" value="CULLIN"/>
    <property type="match status" value="1"/>
</dbReference>
<evidence type="ECO:0000313" key="3">
    <source>
        <dbReference type="Proteomes" id="UP000267606"/>
    </source>
</evidence>
<keyword evidence="3" id="KW-1185">Reference proteome</keyword>
<dbReference type="InterPro" id="IPR036388">
    <property type="entry name" value="WH-like_DNA-bd_sf"/>
</dbReference>
<reference evidence="2 3" key="2">
    <citation type="submission" date="2018-11" db="EMBL/GenBank/DDBJ databases">
        <authorList>
            <consortium name="Pathogen Informatics"/>
        </authorList>
    </citation>
    <scope>NUCLEOTIDE SEQUENCE [LARGE SCALE GENOMIC DNA]</scope>
</reference>
<dbReference type="STRING" id="387005.A0A183I6U2"/>
<feature type="domain" description="Cullin neddylation" evidence="1">
    <location>
        <begin position="1"/>
        <end position="52"/>
    </location>
</feature>
<protein>
    <submittedName>
        <fullName evidence="4">Cullin_Nedd8 domain-containing protein</fullName>
    </submittedName>
</protein>
<name>A0A183I6U2_9BILA</name>
<dbReference type="WBParaSite" id="OFLC_0001546501-mRNA-1">
    <property type="protein sequence ID" value="OFLC_0001546501-mRNA-1"/>
    <property type="gene ID" value="OFLC_0001546501"/>
</dbReference>
<accession>A0A183I6U2</accession>
<dbReference type="Proteomes" id="UP000267606">
    <property type="component" value="Unassembled WGS sequence"/>
</dbReference>
<sequence>MKMRRKMSHTELVEEVFRELESLFTPEVKMIKKMIEFLIEKEYLQRVKDEKNVYEYIP</sequence>
<evidence type="ECO:0000259" key="1">
    <source>
        <dbReference type="SMART" id="SM00884"/>
    </source>
</evidence>
<reference evidence="4" key="1">
    <citation type="submission" date="2016-06" db="UniProtKB">
        <authorList>
            <consortium name="WormBaseParasite"/>
        </authorList>
    </citation>
    <scope>IDENTIFICATION</scope>
</reference>
<dbReference type="InterPro" id="IPR019559">
    <property type="entry name" value="Cullin_neddylation_domain"/>
</dbReference>
<dbReference type="AlphaFoldDB" id="A0A183I6U2"/>
<evidence type="ECO:0000313" key="4">
    <source>
        <dbReference type="WBParaSite" id="OFLC_0001546501-mRNA-1"/>
    </source>
</evidence>
<dbReference type="Pfam" id="PF10557">
    <property type="entry name" value="Cullin_Nedd8"/>
    <property type="match status" value="1"/>
</dbReference>
<dbReference type="InterPro" id="IPR036390">
    <property type="entry name" value="WH_DNA-bd_sf"/>
</dbReference>